<dbReference type="EMBL" id="BAABCW010000029">
    <property type="protein sequence ID" value="GAA3522281.1"/>
    <property type="molecule type" value="Genomic_DNA"/>
</dbReference>
<organism evidence="1 2">
    <name type="scientific">Aquimarina addita</name>
    <dbReference type="NCBI Taxonomy" id="870485"/>
    <lineage>
        <taxon>Bacteria</taxon>
        <taxon>Pseudomonadati</taxon>
        <taxon>Bacteroidota</taxon>
        <taxon>Flavobacteriia</taxon>
        <taxon>Flavobacteriales</taxon>
        <taxon>Flavobacteriaceae</taxon>
        <taxon>Aquimarina</taxon>
    </lineage>
</organism>
<comment type="caution">
    <text evidence="1">The sequence shown here is derived from an EMBL/GenBank/DDBJ whole genome shotgun (WGS) entry which is preliminary data.</text>
</comment>
<sequence>MSDVLKPLYSLTVGEYTELNRRIIRQQLQELLVHQEIPLVNKPERDIIFIDDACELTGYSKPTMYSKISRYEIPVLSRGKPLTFSKKVLIDWIHKGKPSVMEEIEAETFLKPPKR</sequence>
<evidence type="ECO:0000313" key="1">
    <source>
        <dbReference type="EMBL" id="GAA3522281.1"/>
    </source>
</evidence>
<keyword evidence="2" id="KW-1185">Reference proteome</keyword>
<reference evidence="2" key="1">
    <citation type="journal article" date="2019" name="Int. J. Syst. Evol. Microbiol.">
        <title>The Global Catalogue of Microorganisms (GCM) 10K type strain sequencing project: providing services to taxonomists for standard genome sequencing and annotation.</title>
        <authorList>
            <consortium name="The Broad Institute Genomics Platform"/>
            <consortium name="The Broad Institute Genome Sequencing Center for Infectious Disease"/>
            <person name="Wu L."/>
            <person name="Ma J."/>
        </authorList>
    </citation>
    <scope>NUCLEOTIDE SEQUENCE [LARGE SCALE GENOMIC DNA]</scope>
    <source>
        <strain evidence="2">JCM 17106</strain>
    </source>
</reference>
<evidence type="ECO:0008006" key="3">
    <source>
        <dbReference type="Google" id="ProtNLM"/>
    </source>
</evidence>
<proteinExistence type="predicted"/>
<dbReference type="RefSeq" id="WP_344930691.1">
    <property type="nucleotide sequence ID" value="NZ_BAABCW010000029.1"/>
</dbReference>
<name>A0ABP6UTN6_9FLAO</name>
<dbReference type="Proteomes" id="UP001500459">
    <property type="component" value="Unassembled WGS sequence"/>
</dbReference>
<accession>A0ABP6UTN6</accession>
<evidence type="ECO:0000313" key="2">
    <source>
        <dbReference type="Proteomes" id="UP001500459"/>
    </source>
</evidence>
<protein>
    <recommendedName>
        <fullName evidence="3">Helix-turn-helix domain-containing protein</fullName>
    </recommendedName>
</protein>
<gene>
    <name evidence="1" type="ORF">GCM10022393_41020</name>
</gene>